<organism evidence="1 2">
    <name type="scientific">Fopius arisanus</name>
    <dbReference type="NCBI Taxonomy" id="64838"/>
    <lineage>
        <taxon>Eukaryota</taxon>
        <taxon>Metazoa</taxon>
        <taxon>Ecdysozoa</taxon>
        <taxon>Arthropoda</taxon>
        <taxon>Hexapoda</taxon>
        <taxon>Insecta</taxon>
        <taxon>Pterygota</taxon>
        <taxon>Neoptera</taxon>
        <taxon>Endopterygota</taxon>
        <taxon>Hymenoptera</taxon>
        <taxon>Apocrita</taxon>
        <taxon>Ichneumonoidea</taxon>
        <taxon>Braconidae</taxon>
        <taxon>Opiinae</taxon>
        <taxon>Fopius</taxon>
    </lineage>
</organism>
<keyword evidence="1" id="KW-1185">Reference proteome</keyword>
<dbReference type="OrthoDB" id="6374619at2759"/>
<dbReference type="KEGG" id="fas:105268878"/>
<dbReference type="GeneID" id="105268878"/>
<accession>A0A9R1TCW9</accession>
<dbReference type="RefSeq" id="XP_011307055.1">
    <property type="nucleotide sequence ID" value="XM_011308753.1"/>
</dbReference>
<evidence type="ECO:0000313" key="1">
    <source>
        <dbReference type="Proteomes" id="UP000694866"/>
    </source>
</evidence>
<protein>
    <submittedName>
        <fullName evidence="2">Uncharacterized protein Cipc isoform X1</fullName>
    </submittedName>
</protein>
<dbReference type="Proteomes" id="UP000694866">
    <property type="component" value="Unplaced"/>
</dbReference>
<name>A0A9R1TCW9_9HYME</name>
<reference evidence="2" key="1">
    <citation type="submission" date="2025-08" db="UniProtKB">
        <authorList>
            <consortium name="RefSeq"/>
        </authorList>
    </citation>
    <scope>IDENTIFICATION</scope>
    <source>
        <strain evidence="2">USDA-PBARC FA_bdor</strain>
        <tissue evidence="2">Whole organism</tissue>
    </source>
</reference>
<gene>
    <name evidence="2" type="primary">Cipc</name>
</gene>
<sequence>MCNGECFLLDIFIWIRTSPAKQHAPATLGCSFLGIMAPTICMADFPKAGTDAPCVRRKYWQERAINRHSRIECRQISVKNGNWQGNCHELVLPGARIPDEPRQEQLRLIEKRRKELLDIVIRTLVLVRRNHVLQKRVDALCLETQNFIRSQMNNRQAKEKIEQRVEQLEESTVVSSSTGEMEVDNTRQNTDNFEIKSSNHVTSTCILPDTNNGITSDCLF</sequence>
<dbReference type="AlphaFoldDB" id="A0A9R1TCW9"/>
<dbReference type="CTD" id="85457"/>
<proteinExistence type="predicted"/>
<evidence type="ECO:0000313" key="2">
    <source>
        <dbReference type="RefSeq" id="XP_011307055.1"/>
    </source>
</evidence>